<name>A0A100HMF2_9DEIO</name>
<comment type="caution">
    <text evidence="1">The sequence shown here is derived from an EMBL/GenBank/DDBJ whole genome shotgun (WGS) entry which is preliminary data.</text>
</comment>
<dbReference type="EMBL" id="BCMS01000002">
    <property type="protein sequence ID" value="GAQ23347.1"/>
    <property type="molecule type" value="Genomic_DNA"/>
</dbReference>
<dbReference type="Proteomes" id="UP000056209">
    <property type="component" value="Unassembled WGS sequence"/>
</dbReference>
<gene>
    <name evidence="1" type="ORF">DEIGR_200202</name>
</gene>
<reference evidence="2" key="1">
    <citation type="submission" date="2015-11" db="EMBL/GenBank/DDBJ databases">
        <title>Draft Genome Sequence of the Radioresistant Bacterium Deinococcus grandis, Isolated from Freshwater Fish in Japan.</title>
        <authorList>
            <person name="Satoh K."/>
            <person name="Onodera T."/>
            <person name="Omoso K."/>
            <person name="Takeda-Yano K."/>
            <person name="Katayama T."/>
            <person name="Oono Y."/>
            <person name="Narumi I."/>
        </authorList>
    </citation>
    <scope>NUCLEOTIDE SEQUENCE [LARGE SCALE GENOMIC DNA]</scope>
    <source>
        <strain evidence="2">ATCC 43672</strain>
    </source>
</reference>
<sequence length="155" mass="15522">MHSRCVSGQVARVPARPDGRGARRAVLLGAALLAGGGAAQSSGSTCRVASAEGTALGPYPIVSPLLGSVGVKTTGNCNGARVTLSSVDGSLSASGVFTGFMRRGAARLRYTVSGADRLSVQGNLSGVTFGVTVPAGQWNVVSGAYSDTLTLTFTF</sequence>
<evidence type="ECO:0000313" key="1">
    <source>
        <dbReference type="EMBL" id="GAQ23347.1"/>
    </source>
</evidence>
<keyword evidence="2" id="KW-1185">Reference proteome</keyword>
<proteinExistence type="predicted"/>
<evidence type="ECO:0000313" key="2">
    <source>
        <dbReference type="Proteomes" id="UP000056209"/>
    </source>
</evidence>
<accession>A0A100HMF2</accession>
<evidence type="ECO:0008006" key="3">
    <source>
        <dbReference type="Google" id="ProtNLM"/>
    </source>
</evidence>
<dbReference type="AlphaFoldDB" id="A0A100HMF2"/>
<organism evidence="1 2">
    <name type="scientific">Deinococcus grandis</name>
    <dbReference type="NCBI Taxonomy" id="57498"/>
    <lineage>
        <taxon>Bacteria</taxon>
        <taxon>Thermotogati</taxon>
        <taxon>Deinococcota</taxon>
        <taxon>Deinococci</taxon>
        <taxon>Deinococcales</taxon>
        <taxon>Deinococcaceae</taxon>
        <taxon>Deinococcus</taxon>
    </lineage>
</organism>
<protein>
    <recommendedName>
        <fullName evidence="3">Spore coat protein U domain-containing protein</fullName>
    </recommendedName>
</protein>